<keyword evidence="5" id="KW-1185">Reference proteome</keyword>
<dbReference type="SUPFAM" id="SSF57850">
    <property type="entry name" value="RING/U-box"/>
    <property type="match status" value="1"/>
</dbReference>
<dbReference type="InterPro" id="IPR013083">
    <property type="entry name" value="Znf_RING/FYVE/PHD"/>
</dbReference>
<evidence type="ECO:0000313" key="5">
    <source>
        <dbReference type="Proteomes" id="UP001642464"/>
    </source>
</evidence>
<organism evidence="4 5">
    <name type="scientific">Durusdinium trenchii</name>
    <dbReference type="NCBI Taxonomy" id="1381693"/>
    <lineage>
        <taxon>Eukaryota</taxon>
        <taxon>Sar</taxon>
        <taxon>Alveolata</taxon>
        <taxon>Dinophyceae</taxon>
        <taxon>Suessiales</taxon>
        <taxon>Symbiodiniaceae</taxon>
        <taxon>Durusdinium</taxon>
    </lineage>
</organism>
<sequence>MEKVPTHAPLDEELGALMLPGMLEEPASDPPLPSSAKGISRVDSEKILRMSQKGMSAEMIADVWNVDLAEIVKTLEMMKSSVKRDSASSSRSGGSESGWNSLVKRLMKDPPDLCCPISHELMEDPVVAADGITYERSCIAEWLNSDDRSPTTREPLSTHVLNPSQHVKSAVIAHKEKTVQEILSVASQVPIDDALKLLSRGEQFVRAALPDASAKRKLSSLLLLRVKRMQPGERRAIVEELVPMLVEVADNSKLEELLDLDEQEVLWLLSQVNLDLMRSLRIPEPRKILVSKELARRIPSSTVADEQGDCLNYLWDFLREHEGESWAKATSLVLATFHSRLTAQLEVLDTKLLRQACDYLKSRDSATSFAVDFFSSDLGISTLEHWPPKSSSSIFAELASRLDEKHEEKVDFLAKAYELDDSDEDVRCALAKQLSQQISQQGLSDEGKHLEGLLLKVFLEKKEEIPAEVIRKLSLQGSDLKALSADELMLLTEMLKKADRRADGARAAVAAAELFTANGKEEQSQEALAYLWDLWDWLCQNLKEGEDSSWAKATSLVLATFHSRLTAQLEVLDAKLLRQACDYLKSRDSATSFAVDFFSSDLGISTLEHWPPKSSSSIFAELASRLDEKHEEKVDFLAKAYELDDSDEDVRRALVKQLNQHMLRQSIDDNKHLEGLLLKVYLGWKEDIPVDVTQRLSLRPESLKNVTADQLMLLAEMLKRAKRRADGARIAVSAAEAFSAEGKQEESYEAVAYAHYLDRANDRASFKLCELLGSIVSKCKDLGNKYNELDHKCHKIQELKAEEEPIKCISSFSWDLSGYDFSSFTEDQREFSEKFPLGVSGIEAWLGLRPKAAPDKASLSLWVNEPVWVKCRVQAGDWKHSLEYNFSTRDEGGLQGVGWGHQIPTSQLASGITFHLLSVRRGGSSLRWIPPGSTVSRPRLIGLTALRPQEAPPDREVWLTCGLPELAQSSGKFYYEVQLLSEFDSPQIGWLNATFQAGEYSGEGVGDDPHSWAFDGERCLWWNNGKKPLQLDSPWKAQDVLGFAIDLDEGKMQLCTKEGGKVTMPSQAHGALYPAVSITGFFRMHLAKSTWRLQPPKGYQEWGHGDISWTN</sequence>
<proteinExistence type="predicted"/>
<dbReference type="EMBL" id="CAXAMM010011113">
    <property type="protein sequence ID" value="CAK9025230.1"/>
    <property type="molecule type" value="Genomic_DNA"/>
</dbReference>
<dbReference type="Gene3D" id="2.60.120.920">
    <property type="match status" value="1"/>
</dbReference>
<dbReference type="InterPro" id="IPR052085">
    <property type="entry name" value="WD-SAM-U-box"/>
</dbReference>
<dbReference type="PROSITE" id="PS51698">
    <property type="entry name" value="U_BOX"/>
    <property type="match status" value="1"/>
</dbReference>
<dbReference type="Gene3D" id="3.30.40.10">
    <property type="entry name" value="Zinc/RING finger domain, C3HC4 (zinc finger)"/>
    <property type="match status" value="1"/>
</dbReference>
<feature type="domain" description="U-box" evidence="3">
    <location>
        <begin position="108"/>
        <end position="188"/>
    </location>
</feature>
<name>A0ABP0KEI7_9DINO</name>
<dbReference type="Pfam" id="PF00622">
    <property type="entry name" value="SPRY"/>
    <property type="match status" value="1"/>
</dbReference>
<dbReference type="InterPro" id="IPR001870">
    <property type="entry name" value="B30.2/SPRY"/>
</dbReference>
<reference evidence="4 5" key="1">
    <citation type="submission" date="2024-02" db="EMBL/GenBank/DDBJ databases">
        <authorList>
            <person name="Chen Y."/>
            <person name="Shah S."/>
            <person name="Dougan E. K."/>
            <person name="Thang M."/>
            <person name="Chan C."/>
        </authorList>
    </citation>
    <scope>NUCLEOTIDE SEQUENCE [LARGE SCALE GENOMIC DNA]</scope>
</reference>
<dbReference type="InterPro" id="IPR043136">
    <property type="entry name" value="B30.2/SPRY_sf"/>
</dbReference>
<dbReference type="SUPFAM" id="SSF49899">
    <property type="entry name" value="Concanavalin A-like lectins/glucanases"/>
    <property type="match status" value="1"/>
</dbReference>
<dbReference type="PANTHER" id="PTHR46573">
    <property type="entry name" value="WD REPEAT, SAM AND U-BOX DOMAIN-CONTAINING PROTEIN 1"/>
    <property type="match status" value="1"/>
</dbReference>
<dbReference type="Pfam" id="PF04564">
    <property type="entry name" value="U-box"/>
    <property type="match status" value="1"/>
</dbReference>
<feature type="domain" description="B30.2/SPRY" evidence="2">
    <location>
        <begin position="901"/>
        <end position="1095"/>
    </location>
</feature>
<dbReference type="InterPro" id="IPR013320">
    <property type="entry name" value="ConA-like_dom_sf"/>
</dbReference>
<dbReference type="InterPro" id="IPR003613">
    <property type="entry name" value="Ubox_domain"/>
</dbReference>
<dbReference type="PROSITE" id="PS50188">
    <property type="entry name" value="B302_SPRY"/>
    <property type="match status" value="1"/>
</dbReference>
<comment type="caution">
    <text evidence="4">The sequence shown here is derived from an EMBL/GenBank/DDBJ whole genome shotgun (WGS) entry which is preliminary data.</text>
</comment>
<feature type="region of interest" description="Disordered" evidence="1">
    <location>
        <begin position="80"/>
        <end position="99"/>
    </location>
</feature>
<accession>A0ABP0KEI7</accession>
<feature type="compositionally biased region" description="Low complexity" evidence="1">
    <location>
        <begin position="87"/>
        <end position="99"/>
    </location>
</feature>
<dbReference type="CDD" id="cd16655">
    <property type="entry name" value="RING-Ubox_WDSUB1-like"/>
    <property type="match status" value="1"/>
</dbReference>
<evidence type="ECO:0000313" key="4">
    <source>
        <dbReference type="EMBL" id="CAK9025230.1"/>
    </source>
</evidence>
<dbReference type="PANTHER" id="PTHR46573:SF1">
    <property type="entry name" value="WD REPEAT, SAM AND U-BOX DOMAIN-CONTAINING PROTEIN 1"/>
    <property type="match status" value="1"/>
</dbReference>
<protein>
    <submittedName>
        <fullName evidence="4">SAM and U-box domain-containing protein 1</fullName>
    </submittedName>
</protein>
<dbReference type="SMART" id="SM00449">
    <property type="entry name" value="SPRY"/>
    <property type="match status" value="1"/>
</dbReference>
<evidence type="ECO:0000259" key="3">
    <source>
        <dbReference type="PROSITE" id="PS51698"/>
    </source>
</evidence>
<gene>
    <name evidence="4" type="ORF">SCF082_LOCUS16980</name>
</gene>
<dbReference type="Proteomes" id="UP001642464">
    <property type="component" value="Unassembled WGS sequence"/>
</dbReference>
<dbReference type="PROSITE" id="PS50890">
    <property type="entry name" value="PUA"/>
    <property type="match status" value="1"/>
</dbReference>
<dbReference type="CDD" id="cd11709">
    <property type="entry name" value="SPRY"/>
    <property type="match status" value="1"/>
</dbReference>
<dbReference type="SMART" id="SM00504">
    <property type="entry name" value="Ubox"/>
    <property type="match status" value="1"/>
</dbReference>
<dbReference type="InterPro" id="IPR003877">
    <property type="entry name" value="SPRY_dom"/>
</dbReference>
<evidence type="ECO:0000259" key="2">
    <source>
        <dbReference type="PROSITE" id="PS50188"/>
    </source>
</evidence>
<evidence type="ECO:0000256" key="1">
    <source>
        <dbReference type="SAM" id="MobiDB-lite"/>
    </source>
</evidence>